<dbReference type="EMBL" id="CAJHUB010000750">
    <property type="protein sequence ID" value="CAD7680883.1"/>
    <property type="molecule type" value="Genomic_DNA"/>
</dbReference>
<dbReference type="AlphaFoldDB" id="A0A811YTF3"/>
<dbReference type="GO" id="GO:0035869">
    <property type="term" value="C:ciliary transition zone"/>
    <property type="evidence" value="ECO:0007669"/>
    <property type="project" value="TreeGrafter"/>
</dbReference>
<organism evidence="1 2">
    <name type="scientific">Nyctereutes procyonoides</name>
    <name type="common">Raccoon dog</name>
    <name type="synonym">Canis procyonoides</name>
    <dbReference type="NCBI Taxonomy" id="34880"/>
    <lineage>
        <taxon>Eukaryota</taxon>
        <taxon>Metazoa</taxon>
        <taxon>Chordata</taxon>
        <taxon>Craniata</taxon>
        <taxon>Vertebrata</taxon>
        <taxon>Euteleostomi</taxon>
        <taxon>Mammalia</taxon>
        <taxon>Eutheria</taxon>
        <taxon>Laurasiatheria</taxon>
        <taxon>Carnivora</taxon>
        <taxon>Caniformia</taxon>
        <taxon>Canidae</taxon>
        <taxon>Nyctereutes</taxon>
    </lineage>
</organism>
<reference evidence="1" key="1">
    <citation type="submission" date="2020-12" db="EMBL/GenBank/DDBJ databases">
        <authorList>
            <consortium name="Molecular Ecology Group"/>
        </authorList>
    </citation>
    <scope>NUCLEOTIDE SEQUENCE</scope>
    <source>
        <strain evidence="1">TBG_1078</strain>
    </source>
</reference>
<dbReference type="InterPro" id="IPR009602">
    <property type="entry name" value="CBAR/FAM92"/>
</dbReference>
<sequence>MHFIISDSFNLITQNNKQTKKFAAEVVEPLKVYVTLIERNREAKQSQIEIFDNFGKQKIKDIKIVFSECIITKMLFLGKALKVYTAAYQNIQKIDEEDLEVFQNSLYPPDHSSSLDFFFFSLNIEENKDLDITEEENQFSSINITFQFSS</sequence>
<name>A0A811YTF3_NYCPR</name>
<protein>
    <submittedName>
        <fullName evidence="1">(raccoon dog) hypothetical protein</fullName>
    </submittedName>
</protein>
<gene>
    <name evidence="1" type="ORF">NYPRO_LOCUS13675</name>
</gene>
<dbReference type="PANTHER" id="PTHR21223:SF4">
    <property type="entry name" value="CBY1-INTERACTING BAR DOMAIN-CONTAINING PROTEIN 1"/>
    <property type="match status" value="1"/>
</dbReference>
<dbReference type="Pfam" id="PF06730">
    <property type="entry name" value="FAM92"/>
    <property type="match status" value="1"/>
</dbReference>
<proteinExistence type="predicted"/>
<evidence type="ECO:0000313" key="2">
    <source>
        <dbReference type="Proteomes" id="UP000645828"/>
    </source>
</evidence>
<dbReference type="PANTHER" id="PTHR21223">
    <property type="entry name" value="CBY1-INTERACTING BAR DOMAIN-CONTAINING PROTEIN HOMOLOG"/>
    <property type="match status" value="1"/>
</dbReference>
<keyword evidence="2" id="KW-1185">Reference proteome</keyword>
<dbReference type="Proteomes" id="UP000645828">
    <property type="component" value="Unassembled WGS sequence"/>
</dbReference>
<evidence type="ECO:0000313" key="1">
    <source>
        <dbReference type="EMBL" id="CAD7680883.1"/>
    </source>
</evidence>
<comment type="caution">
    <text evidence="1">The sequence shown here is derived from an EMBL/GenBank/DDBJ whole genome shotgun (WGS) entry which is preliminary data.</text>
</comment>
<accession>A0A811YTF3</accession>
<dbReference type="GO" id="GO:0036064">
    <property type="term" value="C:ciliary basal body"/>
    <property type="evidence" value="ECO:0007669"/>
    <property type="project" value="TreeGrafter"/>
</dbReference>
<dbReference type="GO" id="GO:0060271">
    <property type="term" value="P:cilium assembly"/>
    <property type="evidence" value="ECO:0007669"/>
    <property type="project" value="TreeGrafter"/>
</dbReference>